<dbReference type="AlphaFoldDB" id="A0A2G5HVU7"/>
<comment type="caution">
    <text evidence="1">The sequence shown here is derived from an EMBL/GenBank/DDBJ whole genome shotgun (WGS) entry which is preliminary data.</text>
</comment>
<reference evidence="1 2" key="1">
    <citation type="submission" date="2015-10" db="EMBL/GenBank/DDBJ databases">
        <title>The cercosporin biosynthetic gene cluster was horizontally transferred to several fungal lineages and shown to be expanded in Cercospora beticola based on microsynteny with recipient genomes.</title>
        <authorList>
            <person name="De Jonge R."/>
            <person name="Ebert M.K."/>
            <person name="Suttle J.C."/>
            <person name="Jurick Ii W.M."/>
            <person name="Secor G.A."/>
            <person name="Thomma B.P."/>
            <person name="Van De Peer Y."/>
            <person name="Bolton M.D."/>
        </authorList>
    </citation>
    <scope>NUCLEOTIDE SEQUENCE [LARGE SCALE GENOMIC DNA]</scope>
    <source>
        <strain evidence="1 2">09-40</strain>
    </source>
</reference>
<dbReference type="EMBL" id="LKMD01000103">
    <property type="protein sequence ID" value="PIA96403.1"/>
    <property type="molecule type" value="Genomic_DNA"/>
</dbReference>
<dbReference type="Proteomes" id="UP000230605">
    <property type="component" value="Chromosome 8"/>
</dbReference>
<evidence type="ECO:0000313" key="1">
    <source>
        <dbReference type="EMBL" id="PIA96403.1"/>
    </source>
</evidence>
<evidence type="ECO:0000313" key="2">
    <source>
        <dbReference type="Proteomes" id="UP000230605"/>
    </source>
</evidence>
<organism evidence="1 2">
    <name type="scientific">Cercospora beticola</name>
    <name type="common">Sugarbeet leaf spot fungus</name>
    <dbReference type="NCBI Taxonomy" id="122368"/>
    <lineage>
        <taxon>Eukaryota</taxon>
        <taxon>Fungi</taxon>
        <taxon>Dikarya</taxon>
        <taxon>Ascomycota</taxon>
        <taxon>Pezizomycotina</taxon>
        <taxon>Dothideomycetes</taxon>
        <taxon>Dothideomycetidae</taxon>
        <taxon>Mycosphaerellales</taxon>
        <taxon>Mycosphaerellaceae</taxon>
        <taxon>Cercospora</taxon>
    </lineage>
</organism>
<accession>A0A2G5HVU7</accession>
<sequence>MTKRWRLSIQPGYGTSNVSISAQPLDLSRRQASFSFFDSPLQRTCLINDCHRSAPHRAPQRTICQRQILLPWPRSLAEPSGWIRAASEGGWSLVGEDVQSESWWPDARTCTCKLDARDCCSFALHCQDMAVNALIFIRDFRFGVFSGRVVHDCNKSSSYNIHLITKCLP</sequence>
<proteinExistence type="predicted"/>
<gene>
    <name evidence="1" type="ORF">CB0940_10790</name>
</gene>
<protein>
    <submittedName>
        <fullName evidence="1">Uncharacterized protein</fullName>
    </submittedName>
</protein>
<name>A0A2G5HVU7_CERBT</name>